<feature type="transmembrane region" description="Helical" evidence="4">
    <location>
        <begin position="79"/>
        <end position="99"/>
    </location>
</feature>
<keyword evidence="2" id="KW-0175">Coiled coil</keyword>
<evidence type="ECO:0000256" key="2">
    <source>
        <dbReference type="SAM" id="Coils"/>
    </source>
</evidence>
<dbReference type="KEGG" id="tad:TRIADDRAFT_56593"/>
<evidence type="ECO:0000259" key="5">
    <source>
        <dbReference type="PROSITE" id="PS50132"/>
    </source>
</evidence>
<dbReference type="InterPro" id="IPR036871">
    <property type="entry name" value="PX_dom_sf"/>
</dbReference>
<dbReference type="PRINTS" id="PR01301">
    <property type="entry name" value="RGSPROTEIN"/>
</dbReference>
<dbReference type="Proteomes" id="UP000009022">
    <property type="component" value="Unassembled WGS sequence"/>
</dbReference>
<dbReference type="OMA" id="HKSATHQ"/>
<dbReference type="GeneID" id="6753717"/>
<dbReference type="InterPro" id="IPR037899">
    <property type="entry name" value="SNX25_PX"/>
</dbReference>
<dbReference type="eggNOG" id="KOG2101">
    <property type="taxonomic scope" value="Eukaryota"/>
</dbReference>
<feature type="region of interest" description="Disordered" evidence="3">
    <location>
        <begin position="766"/>
        <end position="788"/>
    </location>
</feature>
<feature type="transmembrane region" description="Helical" evidence="4">
    <location>
        <begin position="35"/>
        <end position="52"/>
    </location>
</feature>
<feature type="coiled-coil region" evidence="2">
    <location>
        <begin position="566"/>
        <end position="614"/>
    </location>
</feature>
<dbReference type="GO" id="GO:0035091">
    <property type="term" value="F:phosphatidylinositol binding"/>
    <property type="evidence" value="ECO:0000318"/>
    <property type="project" value="GO_Central"/>
</dbReference>
<gene>
    <name evidence="8" type="ORF">TRIADDRAFT_56593</name>
</gene>
<dbReference type="PROSITE" id="PS50132">
    <property type="entry name" value="RGS"/>
    <property type="match status" value="1"/>
</dbReference>
<dbReference type="PROSITE" id="PS51207">
    <property type="entry name" value="PXA"/>
    <property type="match status" value="1"/>
</dbReference>
<dbReference type="InterPro" id="IPR044926">
    <property type="entry name" value="RGS_subdomain_2"/>
</dbReference>
<dbReference type="SMART" id="SM00315">
    <property type="entry name" value="RGS"/>
    <property type="match status" value="1"/>
</dbReference>
<feature type="domain" description="PX" evidence="6">
    <location>
        <begin position="626"/>
        <end position="754"/>
    </location>
</feature>
<dbReference type="Pfam" id="PF08628">
    <property type="entry name" value="Nexin_C"/>
    <property type="match status" value="1"/>
</dbReference>
<dbReference type="SUPFAM" id="SSF48097">
    <property type="entry name" value="Regulator of G-protein signaling, RGS"/>
    <property type="match status" value="1"/>
</dbReference>
<dbReference type="PhylomeDB" id="B3RYK8"/>
<dbReference type="STRING" id="10228.B3RYK8"/>
<evidence type="ECO:0000313" key="9">
    <source>
        <dbReference type="Proteomes" id="UP000009022"/>
    </source>
</evidence>
<dbReference type="AlphaFoldDB" id="B3RYK8"/>
<dbReference type="PROSITE" id="PS50195">
    <property type="entry name" value="PX"/>
    <property type="match status" value="1"/>
</dbReference>
<dbReference type="Pfam" id="PF02194">
    <property type="entry name" value="PXA"/>
    <property type="match status" value="1"/>
</dbReference>
<dbReference type="InterPro" id="IPR001683">
    <property type="entry name" value="PX_dom"/>
</dbReference>
<keyword evidence="4" id="KW-0472">Membrane</keyword>
<sequence length="960" mass="112097">MSLFAAHRKQEGIGYVFHSIGDYVYHNFMRLPRSIIRYLILLKDILLPYFTAYHHHGYYPWVAAVIVSLLAYSYGFHVWILNFIIVVIGFAVGFLLVLLSGQHRPFKQFEGLQAVQKILTEKTELTVHRSYQSHKTVVSVNVDKAIQSIFDNLIRDYVLIWYQSINNDNAAFIDIISEQMWLVTENIVERLGNLDLVKLIYIDIVNKLCDHFKALRLSKLSSDPMIPFVLHPCLVSKQEELDYLRHMSEAVIVTLLPEKDCRCNDYRLILREVLACCVLYPIAENFCDPDYFNQTFLRQIEAREKMLETHKKRYAYAKSFEDFIKLITICDDIETLKEIRYKIIAEIMQSAVIKNLKKGGLEDVRTLGNIKKGLMLKSRNLKRYIKQAFTFKQIMDSPVTRSYFNKYLEWESSSPMLKTWLAIENLKYVSQKDLLSNANDVYERFIISAASKQVRIDRTLIRGMEAFLTGNKGPDSFFAAQKQIYRSMEETFYKSFLLSEFYVSMVTEAEVTVDNAGIKFGSQSPINEQQDEYLDQQGWLEFDEDGIDRVGVEVIEEQNDSVVQMLDNLDTRIAEIAEELNSLRNLGLEDQEREEELAKEFDQYELERKQLATHIERTELWCDLMGQWRTSISNAHVVVEGDGYVPVYVILVERASSGREDSNDKETRTISDCWAVTRTLNEFQELHHTLTDCYPWLRKNFPILSKKWTKSIAQTTLDRIKGLLENYLQGLILHEKLCQSDVLYLFLCPSPDYIVKQCHQIRDRMSQRRGSNINPEDDDDANEFDDENRKDSIVEPTLKLINEIFQLHGAFKWLRRTLMAFVQLTFGGTINRQLRDIVNWMAGEEMSLFYLQTFRETFFKMSDSTTPTPKVRTEEERLKTRRLAEQKLMKNIPDVIVNLFGQHNSKLGAEQLFESLQDIRTNKHMYYSLLETFVFALFPEIKSNEVIQKLQPKKQASSGL</sequence>
<dbReference type="SMART" id="SM00312">
    <property type="entry name" value="PX"/>
    <property type="match status" value="1"/>
</dbReference>
<dbReference type="Gene3D" id="1.10.167.10">
    <property type="entry name" value="Regulator of G-protein Signalling 4, domain 2"/>
    <property type="match status" value="1"/>
</dbReference>
<feature type="transmembrane region" description="Helical" evidence="4">
    <location>
        <begin position="58"/>
        <end position="74"/>
    </location>
</feature>
<dbReference type="EMBL" id="DS985245">
    <property type="protein sequence ID" value="EDV24614.1"/>
    <property type="molecule type" value="Genomic_DNA"/>
</dbReference>
<feature type="compositionally biased region" description="Acidic residues" evidence="3">
    <location>
        <begin position="775"/>
        <end position="786"/>
    </location>
</feature>
<organism evidence="8 9">
    <name type="scientific">Trichoplax adhaerens</name>
    <name type="common">Trichoplax reptans</name>
    <dbReference type="NCBI Taxonomy" id="10228"/>
    <lineage>
        <taxon>Eukaryota</taxon>
        <taxon>Metazoa</taxon>
        <taxon>Placozoa</taxon>
        <taxon>Uniplacotomia</taxon>
        <taxon>Trichoplacea</taxon>
        <taxon>Trichoplacidae</taxon>
        <taxon>Trichoplax</taxon>
    </lineage>
</organism>
<evidence type="ECO:0000256" key="3">
    <source>
        <dbReference type="SAM" id="MobiDB-lite"/>
    </source>
</evidence>
<dbReference type="InParanoid" id="B3RYK8"/>
<feature type="domain" description="RGS" evidence="5">
    <location>
        <begin position="390"/>
        <end position="506"/>
    </location>
</feature>
<dbReference type="HOGENOM" id="CLU_005899_0_0_1"/>
<dbReference type="PANTHER" id="PTHR22775:SF48">
    <property type="entry name" value="SORTING NEXIN-25"/>
    <property type="match status" value="1"/>
</dbReference>
<evidence type="ECO:0000313" key="8">
    <source>
        <dbReference type="EMBL" id="EDV24614.1"/>
    </source>
</evidence>
<evidence type="ECO:0000259" key="6">
    <source>
        <dbReference type="PROSITE" id="PS50195"/>
    </source>
</evidence>
<dbReference type="RefSeq" id="XP_002112504.1">
    <property type="nucleotide sequence ID" value="XM_002112468.1"/>
</dbReference>
<name>B3RYK8_TRIAD</name>
<evidence type="ECO:0000259" key="7">
    <source>
        <dbReference type="PROSITE" id="PS51207"/>
    </source>
</evidence>
<keyword evidence="9" id="KW-1185">Reference proteome</keyword>
<evidence type="ECO:0008006" key="10">
    <source>
        <dbReference type="Google" id="ProtNLM"/>
    </source>
</evidence>
<reference evidence="8 9" key="1">
    <citation type="journal article" date="2008" name="Nature">
        <title>The Trichoplax genome and the nature of placozoans.</title>
        <authorList>
            <person name="Srivastava M."/>
            <person name="Begovic E."/>
            <person name="Chapman J."/>
            <person name="Putnam N.H."/>
            <person name="Hellsten U."/>
            <person name="Kawashima T."/>
            <person name="Kuo A."/>
            <person name="Mitros T."/>
            <person name="Salamov A."/>
            <person name="Carpenter M.L."/>
            <person name="Signorovitch A.Y."/>
            <person name="Moreno M.A."/>
            <person name="Kamm K."/>
            <person name="Grimwood J."/>
            <person name="Schmutz J."/>
            <person name="Shapiro H."/>
            <person name="Grigoriev I.V."/>
            <person name="Buss L.W."/>
            <person name="Schierwater B."/>
            <person name="Dellaporta S.L."/>
            <person name="Rokhsar D.S."/>
        </authorList>
    </citation>
    <scope>NUCLEOTIDE SEQUENCE [LARGE SCALE GENOMIC DNA]</scope>
    <source>
        <strain evidence="8 9">Grell-BS-1999</strain>
    </source>
</reference>
<evidence type="ECO:0000256" key="4">
    <source>
        <dbReference type="SAM" id="Phobius"/>
    </source>
</evidence>
<dbReference type="InterPro" id="IPR016137">
    <property type="entry name" value="RGS"/>
</dbReference>
<evidence type="ECO:0000256" key="1">
    <source>
        <dbReference type="ARBA" id="ARBA00010883"/>
    </source>
</evidence>
<dbReference type="OrthoDB" id="120967at2759"/>
<dbReference type="InterPro" id="IPR036305">
    <property type="entry name" value="RGS_sf"/>
</dbReference>
<dbReference type="SUPFAM" id="SSF64268">
    <property type="entry name" value="PX domain"/>
    <property type="match status" value="1"/>
</dbReference>
<dbReference type="InterPro" id="IPR003114">
    <property type="entry name" value="Phox_assoc"/>
</dbReference>
<dbReference type="Pfam" id="PF00787">
    <property type="entry name" value="PX"/>
    <property type="match status" value="1"/>
</dbReference>
<dbReference type="Gene3D" id="3.30.1520.10">
    <property type="entry name" value="Phox-like domain"/>
    <property type="match status" value="1"/>
</dbReference>
<dbReference type="InterPro" id="IPR013937">
    <property type="entry name" value="Sorting_nexin_C"/>
</dbReference>
<comment type="similarity">
    <text evidence="1">Belongs to the sorting nexin family.</text>
</comment>
<accession>B3RYK8</accession>
<keyword evidence="4" id="KW-1133">Transmembrane helix</keyword>
<proteinExistence type="inferred from homology"/>
<keyword evidence="4" id="KW-0812">Transmembrane</keyword>
<dbReference type="PANTHER" id="PTHR22775">
    <property type="entry name" value="SORTING NEXIN"/>
    <property type="match status" value="1"/>
</dbReference>
<feature type="domain" description="PXA" evidence="7">
    <location>
        <begin position="139"/>
        <end position="304"/>
    </location>
</feature>
<dbReference type="Pfam" id="PF00615">
    <property type="entry name" value="RGS"/>
    <property type="match status" value="1"/>
</dbReference>
<dbReference type="CTD" id="6753717"/>
<dbReference type="CDD" id="cd06878">
    <property type="entry name" value="PX_SNX25"/>
    <property type="match status" value="1"/>
</dbReference>
<protein>
    <recommendedName>
        <fullName evidence="10">PXA domain-containing protein</fullName>
    </recommendedName>
</protein>
<dbReference type="SMART" id="SM00313">
    <property type="entry name" value="PXA"/>
    <property type="match status" value="1"/>
</dbReference>